<feature type="region of interest" description="Disordered" evidence="3">
    <location>
        <begin position="1"/>
        <end position="34"/>
    </location>
</feature>
<comment type="caution">
    <text evidence="5">The sequence shown here is derived from an EMBL/GenBank/DDBJ whole genome shotgun (WGS) entry which is preliminary data.</text>
</comment>
<evidence type="ECO:0000256" key="2">
    <source>
        <dbReference type="ARBA" id="ARBA00023014"/>
    </source>
</evidence>
<gene>
    <name evidence="5" type="ORF">Ctob_000897</name>
</gene>
<dbReference type="EMBL" id="JWZX01002355">
    <property type="protein sequence ID" value="KOO29794.1"/>
    <property type="molecule type" value="Genomic_DNA"/>
</dbReference>
<evidence type="ECO:0000256" key="1">
    <source>
        <dbReference type="ARBA" id="ARBA00022714"/>
    </source>
</evidence>
<dbReference type="SUPFAM" id="SSF54292">
    <property type="entry name" value="2Fe-2S ferredoxin-like"/>
    <property type="match status" value="1"/>
</dbReference>
<sequence length="105" mass="11454">MGMFDGLKGAFANDDTLGKRENAGLSKEKTKRTVTWVGPKGEKKVAQALAGQKLRDVARSCNIPIKYDCNEGTCKTCEAQVGSGRAKICVTKMPDKDVTIKYNIR</sequence>
<dbReference type="InterPro" id="IPR036010">
    <property type="entry name" value="2Fe-2S_ferredoxin-like_sf"/>
</dbReference>
<evidence type="ECO:0000259" key="4">
    <source>
        <dbReference type="Pfam" id="PF00111"/>
    </source>
</evidence>
<keyword evidence="2" id="KW-0411">Iron-sulfur</keyword>
<dbReference type="Proteomes" id="UP000037460">
    <property type="component" value="Unassembled WGS sequence"/>
</dbReference>
<dbReference type="CDD" id="cd00207">
    <property type="entry name" value="fer2"/>
    <property type="match status" value="1"/>
</dbReference>
<organism evidence="5 6">
    <name type="scientific">Chrysochromulina tobinii</name>
    <dbReference type="NCBI Taxonomy" id="1460289"/>
    <lineage>
        <taxon>Eukaryota</taxon>
        <taxon>Haptista</taxon>
        <taxon>Haptophyta</taxon>
        <taxon>Prymnesiophyceae</taxon>
        <taxon>Prymnesiales</taxon>
        <taxon>Chrysochromulinaceae</taxon>
        <taxon>Chrysochromulina</taxon>
    </lineage>
</organism>
<proteinExistence type="predicted"/>
<reference evidence="6" key="1">
    <citation type="journal article" date="2015" name="PLoS Genet.">
        <title>Genome Sequence and Transcriptome Analyses of Chrysochromulina tobin: Metabolic Tools for Enhanced Algal Fitness in the Prominent Order Prymnesiales (Haptophyceae).</title>
        <authorList>
            <person name="Hovde B.T."/>
            <person name="Deodato C.R."/>
            <person name="Hunsperger H.M."/>
            <person name="Ryken S.A."/>
            <person name="Yost W."/>
            <person name="Jha R.K."/>
            <person name="Patterson J."/>
            <person name="Monnat R.J. Jr."/>
            <person name="Barlow S.B."/>
            <person name="Starkenburg S.R."/>
            <person name="Cattolico R.A."/>
        </authorList>
    </citation>
    <scope>NUCLEOTIDE SEQUENCE</scope>
    <source>
        <strain evidence="6">CCMP291</strain>
    </source>
</reference>
<evidence type="ECO:0000313" key="6">
    <source>
        <dbReference type="Proteomes" id="UP000037460"/>
    </source>
</evidence>
<dbReference type="Pfam" id="PF00111">
    <property type="entry name" value="Fer2"/>
    <property type="match status" value="1"/>
</dbReference>
<name>A0A0M0JT69_9EUKA</name>
<dbReference type="OrthoDB" id="39246at2759"/>
<dbReference type="InterPro" id="IPR012675">
    <property type="entry name" value="Beta-grasp_dom_sf"/>
</dbReference>
<dbReference type="AlphaFoldDB" id="A0A0M0JT69"/>
<keyword evidence="1" id="KW-0408">Iron</keyword>
<dbReference type="GO" id="GO:0051537">
    <property type="term" value="F:2 iron, 2 sulfur cluster binding"/>
    <property type="evidence" value="ECO:0007669"/>
    <property type="project" value="UniProtKB-KW"/>
</dbReference>
<keyword evidence="1" id="KW-0479">Metal-binding</keyword>
<feature type="compositionally biased region" description="Basic and acidic residues" evidence="3">
    <location>
        <begin position="16"/>
        <end position="28"/>
    </location>
</feature>
<evidence type="ECO:0000313" key="5">
    <source>
        <dbReference type="EMBL" id="KOO29794.1"/>
    </source>
</evidence>
<dbReference type="InterPro" id="IPR001041">
    <property type="entry name" value="2Fe-2S_ferredoxin-type"/>
</dbReference>
<accession>A0A0M0JT69</accession>
<evidence type="ECO:0000256" key="3">
    <source>
        <dbReference type="SAM" id="MobiDB-lite"/>
    </source>
</evidence>
<protein>
    <recommendedName>
        <fullName evidence="4">2Fe-2S ferredoxin-type domain-containing protein</fullName>
    </recommendedName>
</protein>
<keyword evidence="6" id="KW-1185">Reference proteome</keyword>
<keyword evidence="1" id="KW-0001">2Fe-2S</keyword>
<feature type="domain" description="2Fe-2S ferredoxin-type" evidence="4">
    <location>
        <begin position="40"/>
        <end position="86"/>
    </location>
</feature>
<dbReference type="Gene3D" id="3.10.20.30">
    <property type="match status" value="1"/>
</dbReference>